<dbReference type="HAMAP" id="MF_00912">
    <property type="entry name" value="DivIB"/>
    <property type="match status" value="1"/>
</dbReference>
<evidence type="ECO:0000256" key="8">
    <source>
        <dbReference type="HAMAP-Rule" id="MF_00912"/>
    </source>
</evidence>
<evidence type="ECO:0000256" key="6">
    <source>
        <dbReference type="ARBA" id="ARBA00023136"/>
    </source>
</evidence>
<comment type="function">
    <text evidence="8">Cell division protein that may be involved in stabilizing or promoting the assembly of the division complex.</text>
</comment>
<dbReference type="RefSeq" id="WP_380655080.1">
    <property type="nucleotide sequence ID" value="NZ_JBHRVQ010000001.1"/>
</dbReference>
<comment type="subcellular location">
    <subcellularLocation>
        <location evidence="8">Cell membrane</location>
        <topology evidence="8">Single-pass type II membrane protein</topology>
    </subcellularLocation>
    <subcellularLocation>
        <location evidence="1">Membrane</location>
    </subcellularLocation>
    <text evidence="8">Localizes to the division septum.</text>
</comment>
<dbReference type="Gene3D" id="3.40.50.10960">
    <property type="match status" value="1"/>
</dbReference>
<keyword evidence="7 8" id="KW-0131">Cell cycle</keyword>
<keyword evidence="2 8" id="KW-1003">Cell membrane</keyword>
<comment type="caution">
    <text evidence="11">The sequence shown here is derived from an EMBL/GenBank/DDBJ whole genome shotgun (WGS) entry which is preliminary data.</text>
</comment>
<evidence type="ECO:0000256" key="5">
    <source>
        <dbReference type="ARBA" id="ARBA00022989"/>
    </source>
</evidence>
<evidence type="ECO:0000256" key="4">
    <source>
        <dbReference type="ARBA" id="ARBA00022692"/>
    </source>
</evidence>
<keyword evidence="6 8" id="KW-0472">Membrane</keyword>
<dbReference type="GO" id="GO:0051301">
    <property type="term" value="P:cell division"/>
    <property type="evidence" value="ECO:0007669"/>
    <property type="project" value="UniProtKB-KW"/>
</dbReference>
<evidence type="ECO:0000313" key="12">
    <source>
        <dbReference type="Proteomes" id="UP001595637"/>
    </source>
</evidence>
<accession>A0ABV7N5N0</accession>
<feature type="compositionally biased region" description="Basic and acidic residues" evidence="9">
    <location>
        <begin position="38"/>
        <end position="68"/>
    </location>
</feature>
<evidence type="ECO:0000313" key="11">
    <source>
        <dbReference type="EMBL" id="MFC3388904.1"/>
    </source>
</evidence>
<dbReference type="InterPro" id="IPR005548">
    <property type="entry name" value="Cell_div_FtsQ/DivIB_C"/>
</dbReference>
<dbReference type="EMBL" id="JBHRVQ010000001">
    <property type="protein sequence ID" value="MFC3388904.1"/>
    <property type="molecule type" value="Genomic_DNA"/>
</dbReference>
<gene>
    <name evidence="8" type="primary">divIB</name>
    <name evidence="11" type="ORF">ACFOEO_10000</name>
</gene>
<dbReference type="Pfam" id="PF03799">
    <property type="entry name" value="FtsQ_DivIB_C"/>
    <property type="match status" value="1"/>
</dbReference>
<organism evidence="11 12">
    <name type="scientific">Salinicoccus sesuvii</name>
    <dbReference type="NCBI Taxonomy" id="868281"/>
    <lineage>
        <taxon>Bacteria</taxon>
        <taxon>Bacillati</taxon>
        <taxon>Bacillota</taxon>
        <taxon>Bacilli</taxon>
        <taxon>Bacillales</taxon>
        <taxon>Staphylococcaceae</taxon>
        <taxon>Salinicoccus</taxon>
    </lineage>
</organism>
<name>A0ABV7N5N0_9STAP</name>
<protein>
    <recommendedName>
        <fullName evidence="8">Cell division protein DivIB</fullName>
    </recommendedName>
</protein>
<feature type="transmembrane region" description="Helical" evidence="8">
    <location>
        <begin position="115"/>
        <end position="137"/>
    </location>
</feature>
<evidence type="ECO:0000256" key="2">
    <source>
        <dbReference type="ARBA" id="ARBA00022475"/>
    </source>
</evidence>
<dbReference type="PROSITE" id="PS51779">
    <property type="entry name" value="POTRA"/>
    <property type="match status" value="1"/>
</dbReference>
<feature type="compositionally biased region" description="Polar residues" evidence="9">
    <location>
        <begin position="21"/>
        <end position="36"/>
    </location>
</feature>
<dbReference type="Proteomes" id="UP001595637">
    <property type="component" value="Unassembled WGS sequence"/>
</dbReference>
<evidence type="ECO:0000256" key="3">
    <source>
        <dbReference type="ARBA" id="ARBA00022618"/>
    </source>
</evidence>
<feature type="region of interest" description="Disordered" evidence="9">
    <location>
        <begin position="1"/>
        <end position="105"/>
    </location>
</feature>
<dbReference type="Pfam" id="PF08478">
    <property type="entry name" value="POTRA_1"/>
    <property type="match status" value="1"/>
</dbReference>
<keyword evidence="5 8" id="KW-1133">Transmembrane helix</keyword>
<evidence type="ECO:0000259" key="10">
    <source>
        <dbReference type="PROSITE" id="PS51779"/>
    </source>
</evidence>
<feature type="compositionally biased region" description="Basic and acidic residues" evidence="9">
    <location>
        <begin position="83"/>
        <end position="97"/>
    </location>
</feature>
<evidence type="ECO:0000256" key="7">
    <source>
        <dbReference type="ARBA" id="ARBA00023306"/>
    </source>
</evidence>
<keyword evidence="3 8" id="KW-0132">Cell division</keyword>
<dbReference type="PANTHER" id="PTHR37820:SF1">
    <property type="entry name" value="CELL DIVISION PROTEIN FTSQ"/>
    <property type="match status" value="1"/>
</dbReference>
<dbReference type="PANTHER" id="PTHR37820">
    <property type="entry name" value="CELL DIVISION PROTEIN DIVIB"/>
    <property type="match status" value="1"/>
</dbReference>
<dbReference type="InterPro" id="IPR013685">
    <property type="entry name" value="POTRA_FtsQ_type"/>
</dbReference>
<dbReference type="InterPro" id="IPR050487">
    <property type="entry name" value="FtsQ_DivIB"/>
</dbReference>
<evidence type="ECO:0000256" key="9">
    <source>
        <dbReference type="SAM" id="MobiDB-lite"/>
    </source>
</evidence>
<feature type="domain" description="POTRA" evidence="10">
    <location>
        <begin position="141"/>
        <end position="209"/>
    </location>
</feature>
<keyword evidence="12" id="KW-1185">Reference proteome</keyword>
<keyword evidence="4 8" id="KW-0812">Transmembrane</keyword>
<dbReference type="Gene3D" id="3.10.20.310">
    <property type="entry name" value="membrane protein fhac"/>
    <property type="match status" value="1"/>
</dbReference>
<evidence type="ECO:0000256" key="1">
    <source>
        <dbReference type="ARBA" id="ARBA00004370"/>
    </source>
</evidence>
<dbReference type="InterPro" id="IPR034746">
    <property type="entry name" value="POTRA"/>
</dbReference>
<sequence length="378" mass="43444">MRQKLKRTRGSNNHKLDERLSNGSPPLSQQNEPDSSVSEDRADRTDETPTQKIEVETFHGRLMREKSEGTTTYHSIDEDEIETFPRKEKQHEIFPQKDRKRKEKREWSRPRFKRAHFYILLLSVLLLSVSMLIWYVFSSASDIKNIEISGNELISDAEIQNRLHFDEGTKMFSADLSQARENIALLPVVENVELERNWWNTITVTVVEYRALGYVENNTDYYPVLENAQILRGYPSSPKQAPILHYFEGGEFNELVENLGKVDSEILASISEIYYRPSVNSATRVHMFMNDGQEIVADYRTIDEKMNYYPSVRNEIGDPNSGVIDFEIGSSFLPYGSKEAEEVKSGIYEAPVQAKYIEDVNQALANVKDQLIDIGGGE</sequence>
<proteinExistence type="inferred from homology"/>
<reference evidence="12" key="1">
    <citation type="journal article" date="2019" name="Int. J. Syst. Evol. Microbiol.">
        <title>The Global Catalogue of Microorganisms (GCM) 10K type strain sequencing project: providing services to taxonomists for standard genome sequencing and annotation.</title>
        <authorList>
            <consortium name="The Broad Institute Genomics Platform"/>
            <consortium name="The Broad Institute Genome Sequencing Center for Infectious Disease"/>
            <person name="Wu L."/>
            <person name="Ma J."/>
        </authorList>
    </citation>
    <scope>NUCLEOTIDE SEQUENCE [LARGE SCALE GENOMIC DNA]</scope>
    <source>
        <strain evidence="12">CCM 7756</strain>
    </source>
</reference>
<comment type="similarity">
    <text evidence="8">Belongs to the FtsQ/DivIB family. DivIB subfamily.</text>
</comment>
<dbReference type="InterPro" id="IPR026580">
    <property type="entry name" value="DivIB"/>
</dbReference>